<protein>
    <submittedName>
        <fullName evidence="3">Integrase</fullName>
    </submittedName>
</protein>
<keyword evidence="4" id="KW-1185">Reference proteome</keyword>
<dbReference type="AlphaFoldDB" id="A0A2R5F9T7"/>
<evidence type="ECO:0000259" key="2">
    <source>
        <dbReference type="Pfam" id="PF13495"/>
    </source>
</evidence>
<dbReference type="Gene3D" id="1.10.150.130">
    <property type="match status" value="1"/>
</dbReference>
<dbReference type="Proteomes" id="UP000245081">
    <property type="component" value="Unassembled WGS sequence"/>
</dbReference>
<sequence length="60" mass="7422">MNSHLQNTPHSPKLLDQVRERLRTKHYSIRTETQYLHWIKRFILYHNKRHPREMGEDEVG</sequence>
<evidence type="ECO:0000256" key="1">
    <source>
        <dbReference type="ARBA" id="ARBA00023125"/>
    </source>
</evidence>
<dbReference type="OrthoDB" id="9801717at2"/>
<name>A0A2R5F9T7_9PROT</name>
<dbReference type="InterPro" id="IPR004107">
    <property type="entry name" value="Integrase_SAM-like_N"/>
</dbReference>
<dbReference type="Pfam" id="PF13495">
    <property type="entry name" value="Phage_int_SAM_4"/>
    <property type="match status" value="1"/>
</dbReference>
<proteinExistence type="predicted"/>
<comment type="caution">
    <text evidence="3">The sequence shown here is derived from an EMBL/GenBank/DDBJ whole genome shotgun (WGS) entry which is preliminary data.</text>
</comment>
<evidence type="ECO:0000313" key="4">
    <source>
        <dbReference type="Proteomes" id="UP000245081"/>
    </source>
</evidence>
<dbReference type="InterPro" id="IPR010998">
    <property type="entry name" value="Integrase_recombinase_N"/>
</dbReference>
<keyword evidence="1" id="KW-0238">DNA-binding</keyword>
<accession>A0A2R5F9T7</accession>
<dbReference type="GO" id="GO:0015074">
    <property type="term" value="P:DNA integration"/>
    <property type="evidence" value="ECO:0007669"/>
    <property type="project" value="InterPro"/>
</dbReference>
<evidence type="ECO:0000313" key="3">
    <source>
        <dbReference type="EMBL" id="GBG14976.1"/>
    </source>
</evidence>
<organism evidence="3 4">
    <name type="scientific">Novimethylophilus kurashikiensis</name>
    <dbReference type="NCBI Taxonomy" id="1825523"/>
    <lineage>
        <taxon>Bacteria</taxon>
        <taxon>Pseudomonadati</taxon>
        <taxon>Pseudomonadota</taxon>
        <taxon>Betaproteobacteria</taxon>
        <taxon>Nitrosomonadales</taxon>
        <taxon>Methylophilaceae</taxon>
        <taxon>Novimethylophilus</taxon>
    </lineage>
</organism>
<gene>
    <name evidence="3" type="ORF">NMK_2577</name>
</gene>
<dbReference type="GO" id="GO:0003677">
    <property type="term" value="F:DNA binding"/>
    <property type="evidence" value="ECO:0007669"/>
    <property type="project" value="UniProtKB-KW"/>
</dbReference>
<feature type="domain" description="Integrase SAM-like N-terminal" evidence="2">
    <location>
        <begin position="14"/>
        <end position="59"/>
    </location>
</feature>
<reference evidence="3 4" key="1">
    <citation type="journal article" date="2018" name="Environ. Microbiol.">
        <title>Isolation and genomic characterization of Novimethylophilus kurashikiensis gen. nov. sp. nov., a new lanthanide-dependent methylotrophic species of Methylophilaceae.</title>
        <authorList>
            <person name="Lv H."/>
            <person name="Sahin N."/>
            <person name="Tani A."/>
        </authorList>
    </citation>
    <scope>NUCLEOTIDE SEQUENCE [LARGE SCALE GENOMIC DNA]</scope>
    <source>
        <strain evidence="3 4">La2-4</strain>
    </source>
</reference>
<dbReference type="EMBL" id="BDOQ01000013">
    <property type="protein sequence ID" value="GBG14976.1"/>
    <property type="molecule type" value="Genomic_DNA"/>
</dbReference>